<dbReference type="PRINTS" id="PR00133">
    <property type="entry name" value="GLHYDRLASE3"/>
</dbReference>
<comment type="similarity">
    <text evidence="3">Belongs to the glycosyl hydrolase 3 family.</text>
</comment>
<evidence type="ECO:0000256" key="9">
    <source>
        <dbReference type="ARBA" id="ARBA00023295"/>
    </source>
</evidence>
<dbReference type="Pfam" id="PF00933">
    <property type="entry name" value="Glyco_hydro_3"/>
    <property type="match status" value="1"/>
</dbReference>
<dbReference type="FunFam" id="2.60.40.10:FF:000495">
    <property type="entry name" value="Periplasmic beta-glucosidase"/>
    <property type="match status" value="1"/>
</dbReference>
<protein>
    <recommendedName>
        <fullName evidence="4">beta-glucosidase</fullName>
        <ecNumber evidence="4">3.2.1.21</ecNumber>
    </recommendedName>
</protein>
<dbReference type="Gene3D" id="2.60.40.10">
    <property type="entry name" value="Immunoglobulins"/>
    <property type="match status" value="1"/>
</dbReference>
<dbReference type="Proteomes" id="UP000596276">
    <property type="component" value="Chromosome 5"/>
</dbReference>
<evidence type="ECO:0000313" key="15">
    <source>
        <dbReference type="Proteomes" id="UP000596276"/>
    </source>
</evidence>
<dbReference type="InterPro" id="IPR051915">
    <property type="entry name" value="Cellulose_Degrad_GH3"/>
</dbReference>
<evidence type="ECO:0000256" key="6">
    <source>
        <dbReference type="ARBA" id="ARBA00023001"/>
    </source>
</evidence>
<organism evidence="14 15">
    <name type="scientific">Aspergillus flavus (strain ATCC 200026 / FGSC A1120 / IAM 13836 / NRRL 3357 / JCM 12722 / SRRC 167)</name>
    <dbReference type="NCBI Taxonomy" id="332952"/>
    <lineage>
        <taxon>Eukaryota</taxon>
        <taxon>Fungi</taxon>
        <taxon>Dikarya</taxon>
        <taxon>Ascomycota</taxon>
        <taxon>Pezizomycotina</taxon>
        <taxon>Eurotiomycetes</taxon>
        <taxon>Eurotiomycetidae</taxon>
        <taxon>Eurotiales</taxon>
        <taxon>Aspergillaceae</taxon>
        <taxon>Aspergillus</taxon>
        <taxon>Aspergillus subgen. Circumdati</taxon>
    </lineage>
</organism>
<dbReference type="InterPro" id="IPR002772">
    <property type="entry name" value="Glyco_hydro_3_C"/>
</dbReference>
<dbReference type="EMBL" id="CP044621">
    <property type="protein sequence ID" value="QRD84059.1"/>
    <property type="molecule type" value="Genomic_DNA"/>
</dbReference>
<feature type="signal peptide" evidence="12">
    <location>
        <begin position="1"/>
        <end position="22"/>
    </location>
</feature>
<accession>A0A7U2QTN3</accession>
<keyword evidence="9" id="KW-0326">Glycosidase</keyword>
<keyword evidence="11" id="KW-0812">Transmembrane</keyword>
<evidence type="ECO:0000256" key="10">
    <source>
        <dbReference type="ARBA" id="ARBA00023326"/>
    </source>
</evidence>
<dbReference type="InterPro" id="IPR036962">
    <property type="entry name" value="Glyco_hydro_3_N_sf"/>
</dbReference>
<dbReference type="AlphaFoldDB" id="A0A7U2QTN3"/>
<evidence type="ECO:0000259" key="13">
    <source>
        <dbReference type="SMART" id="SM01217"/>
    </source>
</evidence>
<sequence>MVSGVFTKGVLLLGLLSGLALGQDEKPRYKDPSVPVEERVTDLLGRMTLEEKMSQLIQGAIGIVSFLPTGGDITNWMNETTGEFNLTGLEWSTKMRGGMFYAMAFSWISGALGLHRRQCQESSGLYSPKHDSRDSRHCSDRMYVLVMFDSLNPALIILALIALHGFLIGNATIYNSPIGFACSFNPELIEKMARLIGQEASALGVNHVMGPVVDLARELRFGRVEETYGEDPFLAGEIGYHYTKGIQSHNISANVKHFVGFSQPEQGLNTAPVHGGERYLRTTWLPSFKRAIMDAGAWSIMSAYHSYDGIPAVADYHTLTEILREEWGYKYWVTSDAGASDRVCTAFKLCRADPIDKEAVTLAILPAGNDVEMGGGSYNFETIIDLVNAGKLDIEIVNTAVSRVLRAKFEMGLFENPYNAAPASEWNKLIHTQEAVDLARELDRESIVLLENHDNALPLKKSGSIAVIGPMAHGFMNYGDYVVYESQYRGVTPLDGIKAAVGDKATINYAQGCERWSNDQSGFAEAVEAAKKSDVAVVVVGTWSRDQKELWAGLNATTGEHVDVNSLSLVGAQAPLIKAIIDTGVPTVVVLSSGKPITEPWLSNNTAALVQQFYPSEQGGNALADVLFGDYNPSGKLSVSFPHSVGDLPIYYDYLNSAREIGDAGYIYSNGTLEFGHQYALGNPKAWYPFGYGKSYSSFEYGAVKLDKTNVTEADTVTVSVDVKNTDAAREGTEVVQVYVVDEVASVVVPNRLLKGFKKVVIPAGQTKTVEIPLKVQDLGLWNVRMKYVVEPGAFGVLVGSSSEDIRGNATFYVQ</sequence>
<dbReference type="SUPFAM" id="SSF52279">
    <property type="entry name" value="Beta-D-glucan exohydrolase, C-terminal domain"/>
    <property type="match status" value="1"/>
</dbReference>
<dbReference type="InterPro" id="IPR026891">
    <property type="entry name" value="Fn3-like"/>
</dbReference>
<evidence type="ECO:0000256" key="2">
    <source>
        <dbReference type="ARBA" id="ARBA00004987"/>
    </source>
</evidence>
<gene>
    <name evidence="14" type="ORF">F9C07_6340</name>
</gene>
<keyword evidence="7" id="KW-0325">Glycoprotein</keyword>
<name>A0A7U2QTN3_ASPFN</name>
<dbReference type="InterPro" id="IPR017853">
    <property type="entry name" value="GH"/>
</dbReference>
<dbReference type="EC" id="3.2.1.21" evidence="4"/>
<reference evidence="15" key="1">
    <citation type="journal article" date="2021" name="G3 (Bethesda)">
        <title>Chromosome assembled and annotated genome sequence of Aspergillus flavus NRRL 3357.</title>
        <authorList>
            <person name="Skerker J.M."/>
            <person name="Pianalto K.M."/>
            <person name="Mondo S.J."/>
            <person name="Yang K."/>
            <person name="Arkin A.P."/>
            <person name="Keller N.P."/>
            <person name="Grigoriev I.V."/>
            <person name="Louise Glass N.L."/>
        </authorList>
    </citation>
    <scope>NUCLEOTIDE SEQUENCE [LARGE SCALE GENOMIC DNA]</scope>
    <source>
        <strain evidence="15">ATCC 200026 / FGSC A1120 / IAM 13836 / NRRL 3357 / JCM 12722 / SRRC 167</strain>
    </source>
</reference>
<evidence type="ECO:0000256" key="12">
    <source>
        <dbReference type="SAM" id="SignalP"/>
    </source>
</evidence>
<keyword evidence="11" id="KW-0472">Membrane</keyword>
<feature type="domain" description="Fibronectin type III-like" evidence="13">
    <location>
        <begin position="734"/>
        <end position="803"/>
    </location>
</feature>
<comment type="catalytic activity">
    <reaction evidence="1">
        <text>Hydrolysis of terminal, non-reducing beta-D-glucosyl residues with release of beta-D-glucose.</text>
        <dbReference type="EC" id="3.2.1.21"/>
    </reaction>
</comment>
<dbReference type="GO" id="GO:0030245">
    <property type="term" value="P:cellulose catabolic process"/>
    <property type="evidence" value="ECO:0007669"/>
    <property type="project" value="UniProtKB-KW"/>
</dbReference>
<dbReference type="GO" id="GO:0008422">
    <property type="term" value="F:beta-glucosidase activity"/>
    <property type="evidence" value="ECO:0007669"/>
    <property type="project" value="UniProtKB-EC"/>
</dbReference>
<dbReference type="PANTHER" id="PTHR30620">
    <property type="entry name" value="PERIPLASMIC BETA-GLUCOSIDASE-RELATED"/>
    <property type="match status" value="1"/>
</dbReference>
<keyword evidence="8" id="KW-0119">Carbohydrate metabolism</keyword>
<dbReference type="Gene3D" id="3.20.20.300">
    <property type="entry name" value="Glycoside hydrolase, family 3, N-terminal domain"/>
    <property type="match status" value="1"/>
</dbReference>
<dbReference type="Pfam" id="PF01915">
    <property type="entry name" value="Glyco_hydro_3_C"/>
    <property type="match status" value="1"/>
</dbReference>
<dbReference type="VEuPathDB" id="FungiDB:F9C07_6340"/>
<evidence type="ECO:0000256" key="1">
    <source>
        <dbReference type="ARBA" id="ARBA00000448"/>
    </source>
</evidence>
<proteinExistence type="inferred from homology"/>
<dbReference type="FunFam" id="3.40.50.1700:FF:000009">
    <property type="entry name" value="Periplasmic beta-glucosidase"/>
    <property type="match status" value="1"/>
</dbReference>
<dbReference type="InterPro" id="IPR001764">
    <property type="entry name" value="Glyco_hydro_3_N"/>
</dbReference>
<evidence type="ECO:0000256" key="5">
    <source>
        <dbReference type="ARBA" id="ARBA00022801"/>
    </source>
</evidence>
<keyword evidence="10" id="KW-0624">Polysaccharide degradation</keyword>
<keyword evidence="6" id="KW-0136">Cellulose degradation</keyword>
<dbReference type="SUPFAM" id="SSF51445">
    <property type="entry name" value="(Trans)glycosidases"/>
    <property type="match status" value="1"/>
</dbReference>
<dbReference type="SMART" id="SM01217">
    <property type="entry name" value="Fn3_like"/>
    <property type="match status" value="1"/>
</dbReference>
<evidence type="ECO:0000313" key="14">
    <source>
        <dbReference type="EMBL" id="QRD84059.1"/>
    </source>
</evidence>
<evidence type="ECO:0000256" key="4">
    <source>
        <dbReference type="ARBA" id="ARBA00012744"/>
    </source>
</evidence>
<keyword evidence="15" id="KW-1185">Reference proteome</keyword>
<dbReference type="InterPro" id="IPR036881">
    <property type="entry name" value="Glyco_hydro_3_C_sf"/>
</dbReference>
<dbReference type="OMA" id="MSAYHSY"/>
<evidence type="ECO:0000256" key="3">
    <source>
        <dbReference type="ARBA" id="ARBA00005336"/>
    </source>
</evidence>
<evidence type="ECO:0000256" key="11">
    <source>
        <dbReference type="SAM" id="Phobius"/>
    </source>
</evidence>
<keyword evidence="12" id="KW-0732">Signal</keyword>
<keyword evidence="5" id="KW-0378">Hydrolase</keyword>
<dbReference type="Gene3D" id="3.40.50.1700">
    <property type="entry name" value="Glycoside hydrolase family 3 C-terminal domain"/>
    <property type="match status" value="1"/>
</dbReference>
<dbReference type="PANTHER" id="PTHR30620:SF117">
    <property type="entry name" value="BETA-1,4-XYLOSIDASE (EUROFUNG)"/>
    <property type="match status" value="1"/>
</dbReference>
<feature type="chain" id="PRO_5030588406" description="beta-glucosidase" evidence="12">
    <location>
        <begin position="23"/>
        <end position="815"/>
    </location>
</feature>
<dbReference type="Pfam" id="PF14310">
    <property type="entry name" value="Fn3-like"/>
    <property type="match status" value="1"/>
</dbReference>
<evidence type="ECO:0000256" key="7">
    <source>
        <dbReference type="ARBA" id="ARBA00023180"/>
    </source>
</evidence>
<feature type="transmembrane region" description="Helical" evidence="11">
    <location>
        <begin position="142"/>
        <end position="167"/>
    </location>
</feature>
<comment type="pathway">
    <text evidence="2">Glycan metabolism; cellulose degradation.</text>
</comment>
<keyword evidence="11" id="KW-1133">Transmembrane helix</keyword>
<dbReference type="VEuPathDB" id="FungiDB:AFLA_004778"/>
<dbReference type="InterPro" id="IPR013783">
    <property type="entry name" value="Ig-like_fold"/>
</dbReference>
<evidence type="ECO:0000256" key="8">
    <source>
        <dbReference type="ARBA" id="ARBA00023277"/>
    </source>
</evidence>